<feature type="compositionally biased region" description="Basic and acidic residues" evidence="1">
    <location>
        <begin position="294"/>
        <end position="305"/>
    </location>
</feature>
<dbReference type="WBParaSite" id="PTRK_0001331600.1">
    <property type="protein sequence ID" value="PTRK_0001331600.1"/>
    <property type="gene ID" value="PTRK_0001331600"/>
</dbReference>
<dbReference type="AlphaFoldDB" id="A0A0N4ZXA2"/>
<name>A0A0N4ZXA2_PARTI</name>
<accession>A0A0N4ZXA2</accession>
<evidence type="ECO:0000313" key="3">
    <source>
        <dbReference type="WBParaSite" id="PTRK_0001331600.1"/>
    </source>
</evidence>
<keyword evidence="2" id="KW-1185">Reference proteome</keyword>
<sequence length="747" mass="85891">MKKKNNKVDHNQLLNEKCINEVINSSSVHSTKSKPKTSKNTERSFITVTNLENISYPQYKRLNKTYCGDMEKNSDKKNCIMPSIFKHFEKKCKLKTNISKNFVYDFENSFSGSPSPLDLTHIDTYSSIPSNSFYEEDVLDDRTSFCELDVTDECNKVLSLVKHYENEIKRWKRKLKSCKKWCTSKVTESKKETDYLNYIIETYKKKALEEEYKLINEINKSRNLQILLNDAYEYINHLEIQLERKNFSIEDNYTIPGAGEALCRITDSNIDILYNLSLKNKQKVGSGSGSSESSEAKDMKQKKECVNDVVDESGSSGKPLLIEALYNISITLTVEKKVIFEQFIIELEELFISDNYTSIEIAMQSSFKIHQFFLKYPEFYDQCKYLSIGSWGTFYELFQVGVYLAADKFTGCLVHNEFGKFDLIEAFLEFQSKCGDAVAFETYISQLTLILESTTYTESEKYSLIYQMILQIIAQFPDMKDEFLNLEIGEFGSVFMLQEISVQYYRMEQIKVLFEGEPKCEFVSALYASLSDSKYQLSSSNKGYLKILFDRFSTIIGNNTLTYAEKIKAISYQYRQFIKTFDYLEETILSFEISTEFGTFGDFLAMFAFGESQGCYPEYFLTFSEITTDVVTTENPTTETQTTVSVTGDCATASSYVLQVVDGTSILYSYASTTWSTWAAIEKANWKSLCTRIYTNFVTNTSMSDSEKVTSIIAEINAYVAFYYYREANVHAIEIGTWGTIGQLCTC</sequence>
<proteinExistence type="predicted"/>
<protein>
    <submittedName>
        <fullName evidence="3">Rab-GAP TBC domain-containing protein</fullName>
    </submittedName>
</protein>
<dbReference type="Proteomes" id="UP000038045">
    <property type="component" value="Unplaced"/>
</dbReference>
<feature type="region of interest" description="Disordered" evidence="1">
    <location>
        <begin position="282"/>
        <end position="305"/>
    </location>
</feature>
<reference evidence="3" key="1">
    <citation type="submission" date="2017-02" db="UniProtKB">
        <authorList>
            <consortium name="WormBaseParasite"/>
        </authorList>
    </citation>
    <scope>IDENTIFICATION</scope>
</reference>
<evidence type="ECO:0000256" key="1">
    <source>
        <dbReference type="SAM" id="MobiDB-lite"/>
    </source>
</evidence>
<dbReference type="STRING" id="131310.A0A0N4ZXA2"/>
<organism evidence="2 3">
    <name type="scientific">Parastrongyloides trichosuri</name>
    <name type="common">Possum-specific nematode worm</name>
    <dbReference type="NCBI Taxonomy" id="131310"/>
    <lineage>
        <taxon>Eukaryota</taxon>
        <taxon>Metazoa</taxon>
        <taxon>Ecdysozoa</taxon>
        <taxon>Nematoda</taxon>
        <taxon>Chromadorea</taxon>
        <taxon>Rhabditida</taxon>
        <taxon>Tylenchina</taxon>
        <taxon>Panagrolaimomorpha</taxon>
        <taxon>Strongyloidoidea</taxon>
        <taxon>Strongyloididae</taxon>
        <taxon>Parastrongyloides</taxon>
    </lineage>
</organism>
<evidence type="ECO:0000313" key="2">
    <source>
        <dbReference type="Proteomes" id="UP000038045"/>
    </source>
</evidence>